<dbReference type="InterPro" id="IPR000794">
    <property type="entry name" value="Beta-ketoacyl_synthase"/>
</dbReference>
<organism evidence="15">
    <name type="scientific">uncultured Thermomicrobiales bacterium</name>
    <dbReference type="NCBI Taxonomy" id="1645740"/>
    <lineage>
        <taxon>Bacteria</taxon>
        <taxon>Pseudomonadati</taxon>
        <taxon>Thermomicrobiota</taxon>
        <taxon>Thermomicrobia</taxon>
        <taxon>Thermomicrobiales</taxon>
        <taxon>environmental samples</taxon>
    </lineage>
</organism>
<evidence type="ECO:0000256" key="9">
    <source>
        <dbReference type="ARBA" id="ARBA00023160"/>
    </source>
</evidence>
<dbReference type="SUPFAM" id="SSF53901">
    <property type="entry name" value="Thiolase-like"/>
    <property type="match status" value="2"/>
</dbReference>
<dbReference type="InterPro" id="IPR017568">
    <property type="entry name" value="3-oxoacyl-ACP_synth-2"/>
</dbReference>
<evidence type="ECO:0000313" key="15">
    <source>
        <dbReference type="EMBL" id="CAA9541010.1"/>
    </source>
</evidence>
<comment type="catalytic activity">
    <reaction evidence="11">
        <text>a fatty acyl-[ACP] + malonyl-[ACP] + H(+) = a 3-oxoacyl-[ACP] + holo-[ACP] + CO2</text>
        <dbReference type="Rhea" id="RHEA:22836"/>
        <dbReference type="Rhea" id="RHEA-COMP:9623"/>
        <dbReference type="Rhea" id="RHEA-COMP:9685"/>
        <dbReference type="Rhea" id="RHEA-COMP:9916"/>
        <dbReference type="Rhea" id="RHEA-COMP:14125"/>
        <dbReference type="ChEBI" id="CHEBI:15378"/>
        <dbReference type="ChEBI" id="CHEBI:16526"/>
        <dbReference type="ChEBI" id="CHEBI:64479"/>
        <dbReference type="ChEBI" id="CHEBI:78449"/>
        <dbReference type="ChEBI" id="CHEBI:78776"/>
        <dbReference type="ChEBI" id="CHEBI:138651"/>
    </reaction>
</comment>
<evidence type="ECO:0000256" key="1">
    <source>
        <dbReference type="ARBA" id="ARBA00005194"/>
    </source>
</evidence>
<accession>A0A6J4U8G3</accession>
<proteinExistence type="inferred from homology"/>
<keyword evidence="9 11" id="KW-0275">Fatty acid biosynthesis</keyword>
<reference evidence="15" key="1">
    <citation type="submission" date="2020-02" db="EMBL/GenBank/DDBJ databases">
        <authorList>
            <person name="Meier V. D."/>
        </authorList>
    </citation>
    <scope>NUCLEOTIDE SEQUENCE</scope>
    <source>
        <strain evidence="15">AVDCRST_MAG87</strain>
    </source>
</reference>
<feature type="active site" description="For beta-ketoacyl synthase activity" evidence="12">
    <location>
        <position position="162"/>
    </location>
</feature>
<comment type="similarity">
    <text evidence="2 11 13">Belongs to the thiolase-like superfamily. Beta-ketoacyl-ACP synthases family.</text>
</comment>
<dbReference type="InterPro" id="IPR014031">
    <property type="entry name" value="Ketoacyl_synth_C"/>
</dbReference>
<keyword evidence="8" id="KW-0443">Lipid metabolism</keyword>
<dbReference type="Gene3D" id="3.40.47.10">
    <property type="match status" value="1"/>
</dbReference>
<dbReference type="InterPro" id="IPR016039">
    <property type="entry name" value="Thiolase-like"/>
</dbReference>
<dbReference type="EMBL" id="CADCWJ010000027">
    <property type="protein sequence ID" value="CAA9541010.1"/>
    <property type="molecule type" value="Genomic_DNA"/>
</dbReference>
<dbReference type="GO" id="GO:0005829">
    <property type="term" value="C:cytosol"/>
    <property type="evidence" value="ECO:0007669"/>
    <property type="project" value="TreeGrafter"/>
</dbReference>
<dbReference type="UniPathway" id="UPA00094"/>
<evidence type="ECO:0000256" key="2">
    <source>
        <dbReference type="ARBA" id="ARBA00008467"/>
    </source>
</evidence>
<comment type="pathway">
    <text evidence="1 11">Lipid metabolism; fatty acid biosynthesis.</text>
</comment>
<feature type="domain" description="Ketosynthase family 3 (KS3)" evidence="14">
    <location>
        <begin position="1"/>
        <end position="409"/>
    </location>
</feature>
<evidence type="ECO:0000256" key="8">
    <source>
        <dbReference type="ARBA" id="ARBA00023098"/>
    </source>
</evidence>
<evidence type="ECO:0000256" key="13">
    <source>
        <dbReference type="RuleBase" id="RU003694"/>
    </source>
</evidence>
<keyword evidence="5 11" id="KW-0444">Lipid biosynthesis</keyword>
<dbReference type="AlphaFoldDB" id="A0A6J4U8G3"/>
<dbReference type="FunFam" id="3.40.47.10:FF:000018">
    <property type="entry name" value="3-oxoacyl-[acyl-carrier-protein] synthase 2"/>
    <property type="match status" value="1"/>
</dbReference>
<evidence type="ECO:0000256" key="10">
    <source>
        <dbReference type="ARBA" id="ARBA00023315"/>
    </source>
</evidence>
<evidence type="ECO:0000256" key="12">
    <source>
        <dbReference type="PIRSR" id="PIRSR000447-1"/>
    </source>
</evidence>
<evidence type="ECO:0000256" key="5">
    <source>
        <dbReference type="ARBA" id="ARBA00022516"/>
    </source>
</evidence>
<keyword evidence="6 11" id="KW-0808">Transferase</keyword>
<dbReference type="PROSITE" id="PS52004">
    <property type="entry name" value="KS3_2"/>
    <property type="match status" value="1"/>
</dbReference>
<dbReference type="EC" id="2.3.1.179" evidence="3 11"/>
<dbReference type="Pfam" id="PF02801">
    <property type="entry name" value="Ketoacyl-synt_C"/>
    <property type="match status" value="1"/>
</dbReference>
<evidence type="ECO:0000256" key="6">
    <source>
        <dbReference type="ARBA" id="ARBA00022679"/>
    </source>
</evidence>
<dbReference type="GO" id="GO:0004315">
    <property type="term" value="F:3-oxoacyl-[acyl-carrier-protein] synthase activity"/>
    <property type="evidence" value="ECO:0007669"/>
    <property type="project" value="UniProtKB-UniRule"/>
</dbReference>
<evidence type="ECO:0000256" key="4">
    <source>
        <dbReference type="ARBA" id="ARBA00014657"/>
    </source>
</evidence>
<dbReference type="FunFam" id="3.40.47.10:FF:000029">
    <property type="entry name" value="3-oxoacyl-[acyl-carrier-protein] synthase 1"/>
    <property type="match status" value="1"/>
</dbReference>
<protein>
    <recommendedName>
        <fullName evidence="4 11">3-oxoacyl-[acyl-carrier-protein] synthase 2</fullName>
        <ecNumber evidence="3 11">2.3.1.179</ecNumber>
    </recommendedName>
</protein>
<evidence type="ECO:0000256" key="7">
    <source>
        <dbReference type="ARBA" id="ARBA00022832"/>
    </source>
</evidence>
<dbReference type="NCBIfam" id="NF005589">
    <property type="entry name" value="PRK07314.1"/>
    <property type="match status" value="1"/>
</dbReference>
<keyword evidence="10 11" id="KW-0012">Acyltransferase</keyword>
<name>A0A6J4U8G3_9BACT</name>
<evidence type="ECO:0000256" key="3">
    <source>
        <dbReference type="ARBA" id="ARBA00012356"/>
    </source>
</evidence>
<dbReference type="InterPro" id="IPR020841">
    <property type="entry name" value="PKS_Beta-ketoAc_synthase_dom"/>
</dbReference>
<sequence>MTRVVITGVGAVTPLGIGAEAFWAGLTAGHSGIRTIQGFDPSGLEVRIAGEVPGFVPKDFMDFKAARRMDRFAQFGVAAAREAIEASGLRITDENSERIGVMVNTGGGGIPTFESEVLNLSTKGAKRVGPFLIPLFAPNMASAQVAITFGIHGPTVTSVAACAAGVQAFVDAVHLLQRGDADVVITGGTEAGITPVAIASLTNMGALSRRTGDPAEASRPFDKGRDGFVFSEGSAIMVLETEEHAARRGASVICEVSGGAYTSDAFHITAPDPTGRGAIGAMRGALARAGLEPRNIDYVAAHATATQVGDVGETRSLKAVFGDHAHALAISANKSMLGHLLGAAGAVSSLACVLAIRDGIAPPTINLTDPDPECDLDYVPNVARQVTVRAAMANGFGFGGQNASAIFRAID</sequence>
<dbReference type="PANTHER" id="PTHR11712:SF336">
    <property type="entry name" value="3-OXOACYL-[ACYL-CARRIER-PROTEIN] SYNTHASE, MITOCHONDRIAL"/>
    <property type="match status" value="1"/>
</dbReference>
<evidence type="ECO:0000259" key="14">
    <source>
        <dbReference type="PROSITE" id="PS52004"/>
    </source>
</evidence>
<gene>
    <name evidence="15" type="ORF">AVDCRST_MAG87-91</name>
</gene>
<dbReference type="NCBIfam" id="TIGR03150">
    <property type="entry name" value="fabF"/>
    <property type="match status" value="1"/>
</dbReference>
<dbReference type="Pfam" id="PF00109">
    <property type="entry name" value="ketoacyl-synt"/>
    <property type="match status" value="1"/>
</dbReference>
<comment type="function">
    <text evidence="11">Involved in the type II fatty acid elongation cycle. Catalyzes the elongation of a wide range of acyl-ACP by the addition of two carbons from malonyl-ACP to an acyl acceptor. Can efficiently catalyze the conversion of palmitoleoyl-ACP (cis-hexadec-9-enoyl-ACP) to cis-vaccenoyl-ACP (cis-octadec-11-enoyl-ACP), an essential step in the thermal regulation of fatty acid composition.</text>
</comment>
<dbReference type="InterPro" id="IPR014030">
    <property type="entry name" value="Ketoacyl_synth_N"/>
</dbReference>
<dbReference type="PANTHER" id="PTHR11712">
    <property type="entry name" value="POLYKETIDE SYNTHASE-RELATED"/>
    <property type="match status" value="1"/>
</dbReference>
<dbReference type="PIRSF" id="PIRSF000447">
    <property type="entry name" value="KAS_II"/>
    <property type="match status" value="1"/>
</dbReference>
<comment type="catalytic activity">
    <reaction evidence="11">
        <text>(9Z)-hexadecenoyl-[ACP] + malonyl-[ACP] + H(+) = 3-oxo-(11Z)-octadecenoyl-[ACP] + holo-[ACP] + CO2</text>
        <dbReference type="Rhea" id="RHEA:55040"/>
        <dbReference type="Rhea" id="RHEA-COMP:9623"/>
        <dbReference type="Rhea" id="RHEA-COMP:9685"/>
        <dbReference type="Rhea" id="RHEA-COMP:10800"/>
        <dbReference type="Rhea" id="RHEA-COMP:14074"/>
        <dbReference type="ChEBI" id="CHEBI:15378"/>
        <dbReference type="ChEBI" id="CHEBI:16526"/>
        <dbReference type="ChEBI" id="CHEBI:64479"/>
        <dbReference type="ChEBI" id="CHEBI:78449"/>
        <dbReference type="ChEBI" id="CHEBI:83989"/>
        <dbReference type="ChEBI" id="CHEBI:138538"/>
        <dbReference type="EC" id="2.3.1.179"/>
    </reaction>
</comment>
<dbReference type="SMART" id="SM00825">
    <property type="entry name" value="PKS_KS"/>
    <property type="match status" value="1"/>
</dbReference>
<dbReference type="CDD" id="cd00834">
    <property type="entry name" value="KAS_I_II"/>
    <property type="match status" value="1"/>
</dbReference>
<dbReference type="GO" id="GO:0030497">
    <property type="term" value="P:fatty acid elongation"/>
    <property type="evidence" value="ECO:0007669"/>
    <property type="project" value="UniProtKB-ARBA"/>
</dbReference>
<evidence type="ECO:0000256" key="11">
    <source>
        <dbReference type="PIRNR" id="PIRNR000447"/>
    </source>
</evidence>
<keyword evidence="7" id="KW-0276">Fatty acid metabolism</keyword>